<organism evidence="1 2">
    <name type="scientific">Trifolium pratense</name>
    <name type="common">Red clover</name>
    <dbReference type="NCBI Taxonomy" id="57577"/>
    <lineage>
        <taxon>Eukaryota</taxon>
        <taxon>Viridiplantae</taxon>
        <taxon>Streptophyta</taxon>
        <taxon>Embryophyta</taxon>
        <taxon>Tracheophyta</taxon>
        <taxon>Spermatophyta</taxon>
        <taxon>Magnoliopsida</taxon>
        <taxon>eudicotyledons</taxon>
        <taxon>Gunneridae</taxon>
        <taxon>Pentapetalae</taxon>
        <taxon>rosids</taxon>
        <taxon>fabids</taxon>
        <taxon>Fabales</taxon>
        <taxon>Fabaceae</taxon>
        <taxon>Papilionoideae</taxon>
        <taxon>50 kb inversion clade</taxon>
        <taxon>NPAAA clade</taxon>
        <taxon>Hologalegina</taxon>
        <taxon>IRL clade</taxon>
        <taxon>Trifolieae</taxon>
        <taxon>Trifolium</taxon>
    </lineage>
</organism>
<dbReference type="Gene3D" id="1.10.8.430">
    <property type="entry name" value="Helical domain of apoptotic protease-activating factors"/>
    <property type="match status" value="1"/>
</dbReference>
<proteinExistence type="predicted"/>
<dbReference type="InterPro" id="IPR044974">
    <property type="entry name" value="Disease_R_plants"/>
</dbReference>
<reference evidence="1 2" key="1">
    <citation type="journal article" date="2014" name="Am. J. Bot.">
        <title>Genome assembly and annotation for red clover (Trifolium pratense; Fabaceae).</title>
        <authorList>
            <person name="Istvanek J."/>
            <person name="Jaros M."/>
            <person name="Krenek A."/>
            <person name="Repkova J."/>
        </authorList>
    </citation>
    <scope>NUCLEOTIDE SEQUENCE [LARGE SCALE GENOMIC DNA]</scope>
    <source>
        <strain evidence="2">cv. Tatra</strain>
        <tissue evidence="1">Young leaves</tissue>
    </source>
</reference>
<sequence length="80" mass="8969">MWSFEESLNLFNLEAFKQSHPKEGYEGLPERAVEYAGGVPLALKVLASHCGPRSPEFWNSELDYLKNKGKCLGGIQDVLK</sequence>
<name>A0A2K3KCG9_TRIPR</name>
<dbReference type="AlphaFoldDB" id="A0A2K3KCG9"/>
<accession>A0A2K3KCG9</accession>
<dbReference type="SUPFAM" id="SSF52540">
    <property type="entry name" value="P-loop containing nucleoside triphosphate hydrolases"/>
    <property type="match status" value="1"/>
</dbReference>
<dbReference type="Proteomes" id="UP000236291">
    <property type="component" value="Unassembled WGS sequence"/>
</dbReference>
<dbReference type="GO" id="GO:0006952">
    <property type="term" value="P:defense response"/>
    <property type="evidence" value="ECO:0007669"/>
    <property type="project" value="InterPro"/>
</dbReference>
<dbReference type="InterPro" id="IPR027417">
    <property type="entry name" value="P-loop_NTPase"/>
</dbReference>
<feature type="non-terminal residue" evidence="1">
    <location>
        <position position="80"/>
    </location>
</feature>
<evidence type="ECO:0000313" key="1">
    <source>
        <dbReference type="EMBL" id="PNX63972.1"/>
    </source>
</evidence>
<protein>
    <submittedName>
        <fullName evidence="1">Disease resistance protein (TIR-NBS-LRR class)</fullName>
    </submittedName>
</protein>
<dbReference type="EMBL" id="ASHM01160449">
    <property type="protein sequence ID" value="PNX63972.1"/>
    <property type="molecule type" value="Genomic_DNA"/>
</dbReference>
<gene>
    <name evidence="1" type="ORF">L195_g061888</name>
</gene>
<dbReference type="PANTHER" id="PTHR11017:SF562">
    <property type="entry name" value="ADP-RIBOSYL CYCLASE_CYCLIC ADP-RIBOSE HYDROLASE"/>
    <property type="match status" value="1"/>
</dbReference>
<reference evidence="1 2" key="2">
    <citation type="journal article" date="2017" name="Front. Plant Sci.">
        <title>Gene Classification and Mining of Molecular Markers Useful in Red Clover (Trifolium pratense) Breeding.</title>
        <authorList>
            <person name="Istvanek J."/>
            <person name="Dluhosova J."/>
            <person name="Dluhos P."/>
            <person name="Patkova L."/>
            <person name="Nedelnik J."/>
            <person name="Repkova J."/>
        </authorList>
    </citation>
    <scope>NUCLEOTIDE SEQUENCE [LARGE SCALE GENOMIC DNA]</scope>
    <source>
        <strain evidence="2">cv. Tatra</strain>
        <tissue evidence="1">Young leaves</tissue>
    </source>
</reference>
<evidence type="ECO:0000313" key="2">
    <source>
        <dbReference type="Proteomes" id="UP000236291"/>
    </source>
</evidence>
<dbReference type="InterPro" id="IPR042197">
    <property type="entry name" value="Apaf_helical"/>
</dbReference>
<dbReference type="PANTHER" id="PTHR11017">
    <property type="entry name" value="LEUCINE-RICH REPEAT-CONTAINING PROTEIN"/>
    <property type="match status" value="1"/>
</dbReference>
<comment type="caution">
    <text evidence="1">The sequence shown here is derived from an EMBL/GenBank/DDBJ whole genome shotgun (WGS) entry which is preliminary data.</text>
</comment>